<proteinExistence type="predicted"/>
<name>A0A2A2PF25_9PSED</name>
<evidence type="ECO:0000313" key="3">
    <source>
        <dbReference type="Proteomes" id="UP000217830"/>
    </source>
</evidence>
<organism evidence="2 3">
    <name type="scientific">Pseudomonas moraviensis</name>
    <dbReference type="NCBI Taxonomy" id="321662"/>
    <lineage>
        <taxon>Bacteria</taxon>
        <taxon>Pseudomonadati</taxon>
        <taxon>Pseudomonadota</taxon>
        <taxon>Gammaproteobacteria</taxon>
        <taxon>Pseudomonadales</taxon>
        <taxon>Pseudomonadaceae</taxon>
        <taxon>Pseudomonas</taxon>
    </lineage>
</organism>
<keyword evidence="3" id="KW-1185">Reference proteome</keyword>
<sequence>MAKTLLRRYRITDAPAVSGLFEAIYGTRYPQPHVYLPCMINQNHSDGRWHSLVAEVNGQIRGHATLFRRSGRSSLAELALTVVHPDTRGQNIATRLGRQLLIHAQALDCRGVTIKQVTHHPYTQRMAASLGFHSCGLLPDYAASPFEGQDRESIVVGHYDIEGFRRPLPALAWPTDCGELMSHLEGAFGTTDKAAPWSGPKVHVEHASGRYDIVLKELDDNLLRQLERLPVQWLVSLRLRLAQGFPGSLSQLADVGFAFTGIVPDERSEGWLGLFHRGYQPSTLTLHCPHMQRLQDQVRQVGQMYRG</sequence>
<evidence type="ECO:0000259" key="1">
    <source>
        <dbReference type="PROSITE" id="PS51186"/>
    </source>
</evidence>
<reference evidence="2 3" key="1">
    <citation type="submission" date="2017-08" db="EMBL/GenBank/DDBJ databases">
        <title>Draft Genome Sequence of Pseudomonas moraviensis TYU6, isolated from Taxus cuspidata by using PacBio Single-Molecule Real-Time Technology.</title>
        <authorList>
            <person name="Baek K.-H."/>
            <person name="Mishra A.K."/>
        </authorList>
    </citation>
    <scope>NUCLEOTIDE SEQUENCE [LARGE SCALE GENOMIC DNA]</scope>
    <source>
        <strain evidence="2 3">TYU6</strain>
    </source>
</reference>
<evidence type="ECO:0000313" key="2">
    <source>
        <dbReference type="EMBL" id="PAW53865.1"/>
    </source>
</evidence>
<feature type="domain" description="N-acetyltransferase" evidence="1">
    <location>
        <begin position="4"/>
        <end position="152"/>
    </location>
</feature>
<dbReference type="SUPFAM" id="SSF55729">
    <property type="entry name" value="Acyl-CoA N-acyltransferases (Nat)"/>
    <property type="match status" value="1"/>
</dbReference>
<dbReference type="InterPro" id="IPR000182">
    <property type="entry name" value="GNAT_dom"/>
</dbReference>
<dbReference type="Proteomes" id="UP000217830">
    <property type="component" value="Unassembled WGS sequence"/>
</dbReference>
<gene>
    <name evidence="2" type="ORF">CKQ80_00725</name>
</gene>
<dbReference type="Gene3D" id="3.40.630.30">
    <property type="match status" value="1"/>
</dbReference>
<dbReference type="PROSITE" id="PS51186">
    <property type="entry name" value="GNAT"/>
    <property type="match status" value="1"/>
</dbReference>
<keyword evidence="2" id="KW-0808">Transferase</keyword>
<dbReference type="EMBL" id="NRST01000001">
    <property type="protein sequence ID" value="PAW53865.1"/>
    <property type="molecule type" value="Genomic_DNA"/>
</dbReference>
<accession>A0A2A2PF25</accession>
<dbReference type="RefSeq" id="WP_047294208.1">
    <property type="nucleotide sequence ID" value="NZ_NRSS01000004.1"/>
</dbReference>
<dbReference type="CDD" id="cd04301">
    <property type="entry name" value="NAT_SF"/>
    <property type="match status" value="1"/>
</dbReference>
<dbReference type="InterPro" id="IPR016181">
    <property type="entry name" value="Acyl_CoA_acyltransferase"/>
</dbReference>
<comment type="caution">
    <text evidence="2">The sequence shown here is derived from an EMBL/GenBank/DDBJ whole genome shotgun (WGS) entry which is preliminary data.</text>
</comment>
<dbReference type="GO" id="GO:0016747">
    <property type="term" value="F:acyltransferase activity, transferring groups other than amino-acyl groups"/>
    <property type="evidence" value="ECO:0007669"/>
    <property type="project" value="InterPro"/>
</dbReference>
<dbReference type="AlphaFoldDB" id="A0A2A2PF25"/>
<protein>
    <submittedName>
        <fullName evidence="2">N-acetyltransferase</fullName>
    </submittedName>
</protein>
<dbReference type="Pfam" id="PF00583">
    <property type="entry name" value="Acetyltransf_1"/>
    <property type="match status" value="1"/>
</dbReference>